<dbReference type="Proteomes" id="UP000196320">
    <property type="component" value="Unassembled WGS sequence"/>
</dbReference>
<reference evidence="2 3" key="1">
    <citation type="submission" date="2017-02" db="EMBL/GenBank/DDBJ databases">
        <authorList>
            <person name="Peterson S.W."/>
        </authorList>
    </citation>
    <scope>NUCLEOTIDE SEQUENCE [LARGE SCALE GENOMIC DNA]</scope>
    <source>
        <strain evidence="2 3">B Mb 05.01</strain>
    </source>
</reference>
<dbReference type="Pfam" id="PF02720">
    <property type="entry name" value="DUF222"/>
    <property type="match status" value="1"/>
</dbReference>
<evidence type="ECO:0000313" key="2">
    <source>
        <dbReference type="EMBL" id="SJN31583.1"/>
    </source>
</evidence>
<dbReference type="CDD" id="cd00085">
    <property type="entry name" value="HNHc"/>
    <property type="match status" value="1"/>
</dbReference>
<protein>
    <recommendedName>
        <fullName evidence="1">DUF222 domain-containing protein</fullName>
    </recommendedName>
</protein>
<gene>
    <name evidence="2" type="ORF">FM104_07510</name>
</gene>
<sequence length="493" mass="53953">MERRIALLDEWGELQREIAAMQAKSAALLAQRWRLMEDEIAVAPRQRDVIERSMIAEHSAAGRISKGSMEYAFSDARMLEQCFPAVVLLFESGRITPGHVREVIRPAEVVRDAIDEGTVSSDTLALYEAAVLEIAERDTAMRTRVHAAEVAAALAGVTVVQRQKRARGERTVTVRSVGDGLALLEAVLPEHLAVGIHDRLTTMARELAKHPDNRDVVLPPLTPADVGWDVEAGMSFGADTFIADPFGGEDPLLPDPADDDVQAMLASDPFFHADSPCITHVPADVRTMDQLRADLLTDLLLASDPSAAHRTGLDNITATIQVTVAAATLAGADDLPVQLDGTGPLHPDTARTLAGARAGWTRLFLDPTGFVTQTDTYTPSEPMRSYLRARDQHCRFPGCRQPVHRCETDHNLDYALGGPTAIDNLAHFCRGHHVLKHPDIPDAHRWTAHQLPDWSVRWTSPTGRDYADPPPRRVMFVPSAVSIRSEAPVDAPF</sequence>
<feature type="domain" description="DUF222" evidence="1">
    <location>
        <begin position="52"/>
        <end position="212"/>
    </location>
</feature>
<evidence type="ECO:0000313" key="3">
    <source>
        <dbReference type="Proteomes" id="UP000196320"/>
    </source>
</evidence>
<proteinExistence type="predicted"/>
<dbReference type="InterPro" id="IPR003870">
    <property type="entry name" value="DUF222"/>
</dbReference>
<name>A0A1R4JIK5_9MICO</name>
<organism evidence="2 3">
    <name type="scientific">Microbacterium esteraromaticum</name>
    <dbReference type="NCBI Taxonomy" id="57043"/>
    <lineage>
        <taxon>Bacteria</taxon>
        <taxon>Bacillati</taxon>
        <taxon>Actinomycetota</taxon>
        <taxon>Actinomycetes</taxon>
        <taxon>Micrococcales</taxon>
        <taxon>Microbacteriaceae</taxon>
        <taxon>Microbacterium</taxon>
    </lineage>
</organism>
<dbReference type="InterPro" id="IPR003615">
    <property type="entry name" value="HNH_nuc"/>
</dbReference>
<dbReference type="EMBL" id="FUKO01000019">
    <property type="protein sequence ID" value="SJN31583.1"/>
    <property type="molecule type" value="Genomic_DNA"/>
</dbReference>
<accession>A0A1R4JIK5</accession>
<dbReference type="AlphaFoldDB" id="A0A1R4JIK5"/>
<keyword evidence="3" id="KW-1185">Reference proteome</keyword>
<evidence type="ECO:0000259" key="1">
    <source>
        <dbReference type="Pfam" id="PF02720"/>
    </source>
</evidence>